<keyword evidence="2 4" id="KW-0238">DNA-binding</keyword>
<dbReference type="EMBL" id="BMMW01000001">
    <property type="protein sequence ID" value="GGK38205.1"/>
    <property type="molecule type" value="Genomic_DNA"/>
</dbReference>
<dbReference type="GO" id="GO:0000150">
    <property type="term" value="F:DNA strand exchange activity"/>
    <property type="evidence" value="ECO:0007669"/>
    <property type="project" value="InterPro"/>
</dbReference>
<dbReference type="Gene3D" id="1.10.10.60">
    <property type="entry name" value="Homeodomain-like"/>
    <property type="match status" value="1"/>
</dbReference>
<comment type="caution">
    <text evidence="6">The sequence shown here is derived from an EMBL/GenBank/DDBJ whole genome shotgun (WGS) entry which is preliminary data.</text>
</comment>
<dbReference type="Pfam" id="PF02796">
    <property type="entry name" value="HTH_7"/>
    <property type="match status" value="1"/>
</dbReference>
<gene>
    <name evidence="6" type="ORF">GCM10011591_07360</name>
</gene>
<reference evidence="6" key="2">
    <citation type="submission" date="2020-09" db="EMBL/GenBank/DDBJ databases">
        <authorList>
            <person name="Sun Q."/>
            <person name="Zhou Y."/>
        </authorList>
    </citation>
    <scope>NUCLEOTIDE SEQUENCE</scope>
    <source>
        <strain evidence="6">CGMCC 4.7278</strain>
    </source>
</reference>
<dbReference type="SUPFAM" id="SSF46689">
    <property type="entry name" value="Homeodomain-like"/>
    <property type="match status" value="2"/>
</dbReference>
<dbReference type="InterPro" id="IPR009057">
    <property type="entry name" value="Homeodomain-like_sf"/>
</dbReference>
<evidence type="ECO:0000256" key="3">
    <source>
        <dbReference type="ARBA" id="ARBA00023163"/>
    </source>
</evidence>
<proteinExistence type="predicted"/>
<keyword evidence="7" id="KW-1185">Reference proteome</keyword>
<evidence type="ECO:0000313" key="6">
    <source>
        <dbReference type="EMBL" id="GGK38205.1"/>
    </source>
</evidence>
<dbReference type="CDD" id="cd00569">
    <property type="entry name" value="HTH_Hin_like"/>
    <property type="match status" value="1"/>
</dbReference>
<keyword evidence="3" id="KW-0804">Transcription</keyword>
<dbReference type="Proteomes" id="UP000612956">
    <property type="component" value="Unassembled WGS sequence"/>
</dbReference>
<evidence type="ECO:0000256" key="2">
    <source>
        <dbReference type="ARBA" id="ARBA00023125"/>
    </source>
</evidence>
<protein>
    <submittedName>
        <fullName evidence="6">TetR family transcriptional regulator</fullName>
    </submittedName>
</protein>
<evidence type="ECO:0000256" key="4">
    <source>
        <dbReference type="PROSITE-ProRule" id="PRU00335"/>
    </source>
</evidence>
<dbReference type="PANTHER" id="PTHR30055:SF234">
    <property type="entry name" value="HTH-TYPE TRANSCRIPTIONAL REGULATOR BETI"/>
    <property type="match status" value="1"/>
</dbReference>
<organism evidence="6 7">
    <name type="scientific">Nocardia camponoti</name>
    <dbReference type="NCBI Taxonomy" id="1616106"/>
    <lineage>
        <taxon>Bacteria</taxon>
        <taxon>Bacillati</taxon>
        <taxon>Actinomycetota</taxon>
        <taxon>Actinomycetes</taxon>
        <taxon>Mycobacteriales</taxon>
        <taxon>Nocardiaceae</taxon>
        <taxon>Nocardia</taxon>
    </lineage>
</organism>
<dbReference type="AlphaFoldDB" id="A0A917V556"/>
<dbReference type="PANTHER" id="PTHR30055">
    <property type="entry name" value="HTH-TYPE TRANSCRIPTIONAL REGULATOR RUTR"/>
    <property type="match status" value="1"/>
</dbReference>
<accession>A0A917V556</accession>
<dbReference type="InterPro" id="IPR001647">
    <property type="entry name" value="HTH_TetR"/>
</dbReference>
<name>A0A917V556_9NOCA</name>
<evidence type="ECO:0000313" key="7">
    <source>
        <dbReference type="Proteomes" id="UP000612956"/>
    </source>
</evidence>
<dbReference type="Pfam" id="PF00440">
    <property type="entry name" value="TetR_N"/>
    <property type="match status" value="1"/>
</dbReference>
<dbReference type="InterPro" id="IPR006120">
    <property type="entry name" value="Resolvase_HTH_dom"/>
</dbReference>
<dbReference type="Gene3D" id="1.10.357.10">
    <property type="entry name" value="Tetracycline Repressor, domain 2"/>
    <property type="match status" value="1"/>
</dbReference>
<feature type="DNA-binding region" description="H-T-H motif" evidence="4">
    <location>
        <begin position="27"/>
        <end position="46"/>
    </location>
</feature>
<dbReference type="GO" id="GO:0000976">
    <property type="term" value="F:transcription cis-regulatory region binding"/>
    <property type="evidence" value="ECO:0007669"/>
    <property type="project" value="TreeGrafter"/>
</dbReference>
<dbReference type="RefSeq" id="WP_188827264.1">
    <property type="nucleotide sequence ID" value="NZ_BMMW01000001.1"/>
</dbReference>
<sequence length="237" mass="25240">MSDRPTRERILVVAMELFGAHGYHRTSVRAIAEQLGISKAGVLYHFPSKYDILAGLAEPLLEAMAATIDDAAEAAAADPVVARTRVLEGLLDVFIAHRYLLRLNVNDLALAAPGSIFDRFRNTMMAANRLVAGPRPTLPERVRAAQALGALSDPVVLYADEDVARLRAAVLSGLAALYPPATAPGSRGRGRPKTLDAEAISQAHAMSAAGCGADEIAAELGISRATVYRYLNLSLRD</sequence>
<keyword evidence="1" id="KW-0805">Transcription regulation</keyword>
<feature type="domain" description="HTH tetR-type" evidence="5">
    <location>
        <begin position="4"/>
        <end position="64"/>
    </location>
</feature>
<dbReference type="PROSITE" id="PS50977">
    <property type="entry name" value="HTH_TETR_2"/>
    <property type="match status" value="1"/>
</dbReference>
<dbReference type="PRINTS" id="PR00455">
    <property type="entry name" value="HTHTETR"/>
</dbReference>
<reference evidence="6" key="1">
    <citation type="journal article" date="2014" name="Int. J. Syst. Evol. Microbiol.">
        <title>Complete genome sequence of Corynebacterium casei LMG S-19264T (=DSM 44701T), isolated from a smear-ripened cheese.</title>
        <authorList>
            <consortium name="US DOE Joint Genome Institute (JGI-PGF)"/>
            <person name="Walter F."/>
            <person name="Albersmeier A."/>
            <person name="Kalinowski J."/>
            <person name="Ruckert C."/>
        </authorList>
    </citation>
    <scope>NUCLEOTIDE SEQUENCE</scope>
    <source>
        <strain evidence="6">CGMCC 4.7278</strain>
    </source>
</reference>
<dbReference type="GO" id="GO:0003700">
    <property type="term" value="F:DNA-binding transcription factor activity"/>
    <property type="evidence" value="ECO:0007669"/>
    <property type="project" value="TreeGrafter"/>
</dbReference>
<evidence type="ECO:0000259" key="5">
    <source>
        <dbReference type="PROSITE" id="PS50977"/>
    </source>
</evidence>
<evidence type="ECO:0000256" key="1">
    <source>
        <dbReference type="ARBA" id="ARBA00023015"/>
    </source>
</evidence>
<dbReference type="InterPro" id="IPR050109">
    <property type="entry name" value="HTH-type_TetR-like_transc_reg"/>
</dbReference>